<dbReference type="InterPro" id="IPR006015">
    <property type="entry name" value="Universal_stress_UspA"/>
</dbReference>
<dbReference type="Gene3D" id="3.40.50.620">
    <property type="entry name" value="HUPs"/>
    <property type="match status" value="2"/>
</dbReference>
<sequence>MSNSLRILVGVDGSPGSEAALRWALAEAALRAGRPDAGGPACTVTALLAWTGEGLPAGVLRAAEQTDEGTLGAAAAEMLERAIKRVGEPDGAVELRRLVVRGKATQALTGAARNYDLLVVGEHGHTPLYRRTAGSVSQGVVHHSSIPVVVARRDSAPAASARRADRPVVVGVDGSDLSLGALRWAAHEAALRGAPLRVVHAWGGLDQMYAEALVTAQGALLRQAEGILDHAVTLGLDGAADLAVDTVLAPDPAVRALLRESRDAQLLVVGSRGLGGFARLLIGSVSHQCVLYAACDTAVVHTDGDAVPAAEPAAAMTGAGLAAG</sequence>
<dbReference type="SUPFAM" id="SSF52402">
    <property type="entry name" value="Adenine nucleotide alpha hydrolases-like"/>
    <property type="match status" value="2"/>
</dbReference>
<comment type="similarity">
    <text evidence="1">Belongs to the universal stress protein A family.</text>
</comment>
<organism evidence="3 4">
    <name type="scientific">Pseudofrankia inefficax (strain DSM 45817 / CECT 9037 / DDB 130130 / EuI1c)</name>
    <name type="common">Frankia inefficax</name>
    <dbReference type="NCBI Taxonomy" id="298654"/>
    <lineage>
        <taxon>Bacteria</taxon>
        <taxon>Bacillati</taxon>
        <taxon>Actinomycetota</taxon>
        <taxon>Actinomycetes</taxon>
        <taxon>Frankiales</taxon>
        <taxon>Frankiaceae</taxon>
        <taxon>Pseudofrankia</taxon>
    </lineage>
</organism>
<accession>E3J7Y9</accession>
<dbReference type="PRINTS" id="PR01438">
    <property type="entry name" value="UNVRSLSTRESS"/>
</dbReference>
<dbReference type="InterPro" id="IPR006016">
    <property type="entry name" value="UspA"/>
</dbReference>
<dbReference type="CDD" id="cd00293">
    <property type="entry name" value="USP-like"/>
    <property type="match status" value="1"/>
</dbReference>
<dbReference type="InterPro" id="IPR014729">
    <property type="entry name" value="Rossmann-like_a/b/a_fold"/>
</dbReference>
<dbReference type="STRING" id="298654.FraEuI1c_4035"/>
<proteinExistence type="inferred from homology"/>
<reference evidence="3 4" key="1">
    <citation type="submission" date="2010-10" db="EMBL/GenBank/DDBJ databases">
        <title>Complete sequence of Frankia sp. EuI1c.</title>
        <authorList>
            <consortium name="US DOE Joint Genome Institute"/>
            <person name="Lucas S."/>
            <person name="Copeland A."/>
            <person name="Lapidus A."/>
            <person name="Cheng J.-F."/>
            <person name="Bruce D."/>
            <person name="Goodwin L."/>
            <person name="Pitluck S."/>
            <person name="Chertkov O."/>
            <person name="Detter J.C."/>
            <person name="Han C."/>
            <person name="Tapia R."/>
            <person name="Land M."/>
            <person name="Hauser L."/>
            <person name="Jeffries C."/>
            <person name="Kyrpides N."/>
            <person name="Ivanova N."/>
            <person name="Mikhailova N."/>
            <person name="Beauchemin N."/>
            <person name="Sen A."/>
            <person name="Sur S.A."/>
            <person name="Gtari M."/>
            <person name="Wall L."/>
            <person name="Tisa L."/>
            <person name="Woyke T."/>
        </authorList>
    </citation>
    <scope>NUCLEOTIDE SEQUENCE [LARGE SCALE GENOMIC DNA]</scope>
    <source>
        <strain evidence="4">DSM 45817 / CECT 9037 / EuI1c</strain>
    </source>
</reference>
<dbReference type="Proteomes" id="UP000002484">
    <property type="component" value="Chromosome"/>
</dbReference>
<dbReference type="eggNOG" id="COG0589">
    <property type="taxonomic scope" value="Bacteria"/>
</dbReference>
<dbReference type="PANTHER" id="PTHR46553:SF3">
    <property type="entry name" value="ADENINE NUCLEOTIDE ALPHA HYDROLASES-LIKE SUPERFAMILY PROTEIN"/>
    <property type="match status" value="1"/>
</dbReference>
<evidence type="ECO:0000313" key="3">
    <source>
        <dbReference type="EMBL" id="ADP82037.1"/>
    </source>
</evidence>
<feature type="domain" description="UspA" evidence="2">
    <location>
        <begin position="6"/>
        <end position="152"/>
    </location>
</feature>
<dbReference type="KEGG" id="fri:FraEuI1c_4035"/>
<gene>
    <name evidence="3" type="ordered locus">FraEuI1c_4035</name>
</gene>
<evidence type="ECO:0000256" key="1">
    <source>
        <dbReference type="ARBA" id="ARBA00008791"/>
    </source>
</evidence>
<dbReference type="OrthoDB" id="3207805at2"/>
<dbReference type="InParanoid" id="E3J7Y9"/>
<dbReference type="Pfam" id="PF00582">
    <property type="entry name" value="Usp"/>
    <property type="match status" value="2"/>
</dbReference>
<dbReference type="AlphaFoldDB" id="E3J7Y9"/>
<dbReference type="HOGENOM" id="CLU_049301_2_3_11"/>
<dbReference type="FunCoup" id="E3J7Y9">
    <property type="interactions" value="2"/>
</dbReference>
<dbReference type="EMBL" id="CP002299">
    <property type="protein sequence ID" value="ADP82037.1"/>
    <property type="molecule type" value="Genomic_DNA"/>
</dbReference>
<feature type="domain" description="UspA" evidence="2">
    <location>
        <begin position="166"/>
        <end position="301"/>
    </location>
</feature>
<evidence type="ECO:0000313" key="4">
    <source>
        <dbReference type="Proteomes" id="UP000002484"/>
    </source>
</evidence>
<dbReference type="PANTHER" id="PTHR46553">
    <property type="entry name" value="ADENINE NUCLEOTIDE ALPHA HYDROLASES-LIKE SUPERFAMILY PROTEIN"/>
    <property type="match status" value="1"/>
</dbReference>
<keyword evidence="4" id="KW-1185">Reference proteome</keyword>
<dbReference type="RefSeq" id="WP_013425155.1">
    <property type="nucleotide sequence ID" value="NC_014666.1"/>
</dbReference>
<protein>
    <submittedName>
        <fullName evidence="3">UspA domain-containing protein</fullName>
    </submittedName>
</protein>
<name>E3J7Y9_PSEI1</name>
<evidence type="ECO:0000259" key="2">
    <source>
        <dbReference type="Pfam" id="PF00582"/>
    </source>
</evidence>